<comment type="subcellular location">
    <subcellularLocation>
        <location evidence="1 7">Cell membrane</location>
        <topology evidence="1 7">Multi-pass membrane protein</topology>
    </subcellularLocation>
</comment>
<keyword evidence="2 7" id="KW-1003">Cell membrane</keyword>
<gene>
    <name evidence="8" type="ORF">SAMN05216296_2046</name>
</gene>
<comment type="similarity">
    <text evidence="7">Belongs to the UPF0761 family.</text>
</comment>
<dbReference type="OrthoDB" id="9808671at2"/>
<evidence type="ECO:0000256" key="4">
    <source>
        <dbReference type="ARBA" id="ARBA00022692"/>
    </source>
</evidence>
<evidence type="ECO:0000256" key="5">
    <source>
        <dbReference type="ARBA" id="ARBA00022989"/>
    </source>
</evidence>
<organism evidence="8 9">
    <name type="scientific">Pseudomonas pohangensis</name>
    <dbReference type="NCBI Taxonomy" id="364197"/>
    <lineage>
        <taxon>Bacteria</taxon>
        <taxon>Pseudomonadati</taxon>
        <taxon>Pseudomonadota</taxon>
        <taxon>Gammaproteobacteria</taxon>
        <taxon>Pseudomonadales</taxon>
        <taxon>Pseudomonadaceae</taxon>
        <taxon>Pseudomonas</taxon>
    </lineage>
</organism>
<dbReference type="PANTHER" id="PTHR30213">
    <property type="entry name" value="INNER MEMBRANE PROTEIN YHJD"/>
    <property type="match status" value="1"/>
</dbReference>
<reference evidence="9" key="1">
    <citation type="submission" date="2016-10" db="EMBL/GenBank/DDBJ databases">
        <authorList>
            <person name="Varghese N."/>
            <person name="Submissions S."/>
        </authorList>
    </citation>
    <scope>NUCLEOTIDE SEQUENCE [LARGE SCALE GENOMIC DNA]</scope>
    <source>
        <strain evidence="9">DSM 17875</strain>
    </source>
</reference>
<feature type="transmembrane region" description="Helical" evidence="7">
    <location>
        <begin position="234"/>
        <end position="260"/>
    </location>
</feature>
<sequence>MVHRVKQHLRFWSALVGRFLAHRGASSAAALTYTTLFAVVPLMTVTFSILSAIPFFHGMGGQIQTFIFSNFVPSTGATVQEYLQGFSLQARQLTWVGILALAVTAYLMLLNIEAAFNVIWHIRQPRRGVSSFLLYWAILSLGPLLLGVGFVISTYIASLTLLSGPHPLPGAATLLGMLPLICSIAAFTLIYATVPNTRVPVKHALVGGLFAAGLFEAAKQLFRVYVGLFPSYELIYGAFAAVPLFLLWVYLCWLIILFGAELVCSLSYSSPAQQRKLPRLLSLLGVLRVLHDKQQSGAGLSLAGLTKSGWPLANEEWLDLLEFLEEEKLVCRSGSDQWVISRDLNHYSLATLLQRCPWPLPAPQSMPAELDEPWYPAVRSALAQQREDQAALFAGSLAQWLEATPESQG</sequence>
<dbReference type="RefSeq" id="WP_090194684.1">
    <property type="nucleotide sequence ID" value="NZ_LT629785.1"/>
</dbReference>
<evidence type="ECO:0000256" key="6">
    <source>
        <dbReference type="ARBA" id="ARBA00023136"/>
    </source>
</evidence>
<feature type="transmembrane region" description="Helical" evidence="7">
    <location>
        <begin position="95"/>
        <end position="120"/>
    </location>
</feature>
<feature type="transmembrane region" description="Helical" evidence="7">
    <location>
        <begin position="132"/>
        <end position="156"/>
    </location>
</feature>
<evidence type="ECO:0000313" key="8">
    <source>
        <dbReference type="EMBL" id="SDU14657.1"/>
    </source>
</evidence>
<name>A0A1H2G503_9PSED</name>
<protein>
    <recommendedName>
        <fullName evidence="7">UPF0761 membrane protein SAMN05216296_2046</fullName>
    </recommendedName>
</protein>
<dbReference type="AlphaFoldDB" id="A0A1H2G503"/>
<evidence type="ECO:0000256" key="2">
    <source>
        <dbReference type="ARBA" id="ARBA00022475"/>
    </source>
</evidence>
<evidence type="ECO:0000256" key="1">
    <source>
        <dbReference type="ARBA" id="ARBA00004651"/>
    </source>
</evidence>
<dbReference type="PANTHER" id="PTHR30213:SF0">
    <property type="entry name" value="UPF0761 MEMBRANE PROTEIN YIHY"/>
    <property type="match status" value="1"/>
</dbReference>
<dbReference type="EMBL" id="LT629785">
    <property type="protein sequence ID" value="SDU14657.1"/>
    <property type="molecule type" value="Genomic_DNA"/>
</dbReference>
<keyword evidence="4 7" id="KW-0812">Transmembrane</keyword>
<feature type="transmembrane region" description="Helical" evidence="7">
    <location>
        <begin position="28"/>
        <end position="56"/>
    </location>
</feature>
<dbReference type="STRING" id="364197.SAMN05216296_2046"/>
<dbReference type="Proteomes" id="UP000243232">
    <property type="component" value="Chromosome I"/>
</dbReference>
<dbReference type="HAMAP" id="MF_00672">
    <property type="entry name" value="UPF0761"/>
    <property type="match status" value="1"/>
</dbReference>
<keyword evidence="3" id="KW-0997">Cell inner membrane</keyword>
<dbReference type="InterPro" id="IPR023679">
    <property type="entry name" value="UPF0761_bac"/>
</dbReference>
<feature type="transmembrane region" description="Helical" evidence="7">
    <location>
        <begin position="204"/>
        <end position="222"/>
    </location>
</feature>
<keyword evidence="9" id="KW-1185">Reference proteome</keyword>
<proteinExistence type="inferred from homology"/>
<dbReference type="InterPro" id="IPR017039">
    <property type="entry name" value="Virul_fac_BrkB"/>
</dbReference>
<evidence type="ECO:0000256" key="3">
    <source>
        <dbReference type="ARBA" id="ARBA00022519"/>
    </source>
</evidence>
<keyword evidence="6 7" id="KW-0472">Membrane</keyword>
<evidence type="ECO:0000313" key="9">
    <source>
        <dbReference type="Proteomes" id="UP000243232"/>
    </source>
</evidence>
<dbReference type="Pfam" id="PF03631">
    <property type="entry name" value="Virul_fac_BrkB"/>
    <property type="match status" value="1"/>
</dbReference>
<feature type="transmembrane region" description="Helical" evidence="7">
    <location>
        <begin position="168"/>
        <end position="192"/>
    </location>
</feature>
<dbReference type="NCBIfam" id="TIGR00765">
    <property type="entry name" value="yihY_not_rbn"/>
    <property type="match status" value="1"/>
</dbReference>
<keyword evidence="5 7" id="KW-1133">Transmembrane helix</keyword>
<accession>A0A1H2G503</accession>
<evidence type="ECO:0000256" key="7">
    <source>
        <dbReference type="HAMAP-Rule" id="MF_00672"/>
    </source>
</evidence>
<dbReference type="GO" id="GO:0005886">
    <property type="term" value="C:plasma membrane"/>
    <property type="evidence" value="ECO:0007669"/>
    <property type="project" value="UniProtKB-SubCell"/>
</dbReference>